<sequence>MEDMGKDQAKYLKNGINESNFEEYKWIELNEDEKQWLQRELQIQKQKVEENESELKKIVDETKALTKEFLNVIEETEKLLKKYAAIECKNMTTDLRNARLQILAAATKYEPETPMYKKYHEIIEESVMATEKPEFQELYTRKIANAETAAVEAEKYEQEMRKHKINIRKELYWMDKRPEDKLKVTEIIESIEKMDPNLLKEFLRAMVIGGSLSSNSELSEPTLSDSTATQMTEFLKQMTINRNRHFEIHLKACLQIYFEDIKKVSDEAADLENHVRSLEKNLIEMKKEKTKEEEFCERLKERIKNVEENAMKKKEKVKEGDDKSEKQWIKEIHYLEDKLSEATELREKARIENLNFQEKIRSAQIEENNLRHRFNVFQSLKNAEKEGRKQFENSEQLFEAEKSKNQKIIAETEMMSKILEEALKQEANLEKAIEKNFVQESVSEEYQALEAEKRELEAELKYLISIEQKINAKINAK</sequence>
<accession>A0AC34F7K9</accession>
<name>A0AC34F7K9_9BILA</name>
<evidence type="ECO:0000313" key="1">
    <source>
        <dbReference type="Proteomes" id="UP000887579"/>
    </source>
</evidence>
<reference evidence="2" key="1">
    <citation type="submission" date="2022-11" db="UniProtKB">
        <authorList>
            <consortium name="WormBaseParasite"/>
        </authorList>
    </citation>
    <scope>IDENTIFICATION</scope>
</reference>
<evidence type="ECO:0000313" key="2">
    <source>
        <dbReference type="WBParaSite" id="ES5_v2.g13231.t1"/>
    </source>
</evidence>
<proteinExistence type="predicted"/>
<dbReference type="Proteomes" id="UP000887579">
    <property type="component" value="Unplaced"/>
</dbReference>
<dbReference type="WBParaSite" id="ES5_v2.g13231.t1">
    <property type="protein sequence ID" value="ES5_v2.g13231.t1"/>
    <property type="gene ID" value="ES5_v2.g13231"/>
</dbReference>
<organism evidence="1 2">
    <name type="scientific">Panagrolaimus sp. ES5</name>
    <dbReference type="NCBI Taxonomy" id="591445"/>
    <lineage>
        <taxon>Eukaryota</taxon>
        <taxon>Metazoa</taxon>
        <taxon>Ecdysozoa</taxon>
        <taxon>Nematoda</taxon>
        <taxon>Chromadorea</taxon>
        <taxon>Rhabditida</taxon>
        <taxon>Tylenchina</taxon>
        <taxon>Panagrolaimomorpha</taxon>
        <taxon>Panagrolaimoidea</taxon>
        <taxon>Panagrolaimidae</taxon>
        <taxon>Panagrolaimus</taxon>
    </lineage>
</organism>
<protein>
    <submittedName>
        <fullName evidence="2">Uncharacterized protein</fullName>
    </submittedName>
</protein>